<feature type="region of interest" description="Disordered" evidence="4">
    <location>
        <begin position="120"/>
        <end position="221"/>
    </location>
</feature>
<dbReference type="InterPro" id="IPR035979">
    <property type="entry name" value="RBD_domain_sf"/>
</dbReference>
<dbReference type="Pfam" id="PF00076">
    <property type="entry name" value="RRM_1"/>
    <property type="match status" value="1"/>
</dbReference>
<evidence type="ECO:0000259" key="5">
    <source>
        <dbReference type="PROSITE" id="PS50102"/>
    </source>
</evidence>
<feature type="compositionally biased region" description="Polar residues" evidence="4">
    <location>
        <begin position="168"/>
        <end position="178"/>
    </location>
</feature>
<feature type="region of interest" description="Disordered" evidence="4">
    <location>
        <begin position="245"/>
        <end position="267"/>
    </location>
</feature>
<keyword evidence="7" id="KW-1185">Reference proteome</keyword>
<dbReference type="SMART" id="SM00360">
    <property type="entry name" value="RRM"/>
    <property type="match status" value="2"/>
</dbReference>
<evidence type="ECO:0000313" key="6">
    <source>
        <dbReference type="EMBL" id="KAK5089864.1"/>
    </source>
</evidence>
<dbReference type="FunFam" id="3.30.70.330:FF:000089">
    <property type="entry name" value="RNA binding protein"/>
    <property type="match status" value="1"/>
</dbReference>
<dbReference type="InterPro" id="IPR000504">
    <property type="entry name" value="RRM_dom"/>
</dbReference>
<keyword evidence="2 3" id="KW-0694">RNA-binding</keyword>
<dbReference type="PROSITE" id="PS50102">
    <property type="entry name" value="RRM"/>
    <property type="match status" value="1"/>
</dbReference>
<evidence type="ECO:0000313" key="7">
    <source>
        <dbReference type="Proteomes" id="UP001309876"/>
    </source>
</evidence>
<dbReference type="Proteomes" id="UP001309876">
    <property type="component" value="Unassembled WGS sequence"/>
</dbReference>
<dbReference type="GO" id="GO:0003723">
    <property type="term" value="F:RNA binding"/>
    <property type="evidence" value="ECO:0007669"/>
    <property type="project" value="UniProtKB-UniRule"/>
</dbReference>
<reference evidence="6 7" key="1">
    <citation type="submission" date="2023-08" db="EMBL/GenBank/DDBJ databases">
        <title>Black Yeasts Isolated from many extreme environments.</title>
        <authorList>
            <person name="Coleine C."/>
            <person name="Stajich J.E."/>
            <person name="Selbmann L."/>
        </authorList>
    </citation>
    <scope>NUCLEOTIDE SEQUENCE [LARGE SCALE GENOMIC DNA]</scope>
    <source>
        <strain evidence="6 7">CCFEE 5910</strain>
    </source>
</reference>
<dbReference type="PANTHER" id="PTHR10501">
    <property type="entry name" value="U1 SMALL NUCLEAR RIBONUCLEOPROTEIN A/U2 SMALL NUCLEAR RIBONUCLEOPROTEIN B"/>
    <property type="match status" value="1"/>
</dbReference>
<proteinExistence type="predicted"/>
<keyword evidence="1" id="KW-0597">Phosphoprotein</keyword>
<evidence type="ECO:0000256" key="1">
    <source>
        <dbReference type="ARBA" id="ARBA00022553"/>
    </source>
</evidence>
<comment type="caution">
    <text evidence="6">The sequence shown here is derived from an EMBL/GenBank/DDBJ whole genome shotgun (WGS) entry which is preliminary data.</text>
</comment>
<dbReference type="SUPFAM" id="SSF54928">
    <property type="entry name" value="RNA-binding domain, RBD"/>
    <property type="match status" value="1"/>
</dbReference>
<protein>
    <submittedName>
        <fullName evidence="6">Cell cycle RNA binding protein whi3</fullName>
    </submittedName>
</protein>
<gene>
    <name evidence="6" type="primary">WHI3</name>
    <name evidence="6" type="ORF">LTR05_000031</name>
</gene>
<sequence>MSYDGTDRRMSSANESLYLPTSLLLRKLPLNTTPEAVRTMLLFAKDLQEADIVSNDRGDDQNFATAVARFSTMTGATEAQAMLDGKPNTEGNATMIVEITSSHALSGGLRRNTMDPALSRQNSLAISSPGRSSRYHFDSMNRLPQSPAVPSPEIPLADGGGMFPARLQQPSPRNAQLQDRTRVSGKSVISDEGGDEETDGLLRDPVGYMRKGSTLSGSRRGSGYRPLVREFDNLSLNTNMARTGPGSFGGPRSAVTHGQSPRTPFSPGGTPFMQSNPYIRHNYPPVNPADQNPPCNTLYVGNLPMDTSEDELKAMFSKQRGFKRLCFRTKQNGPMCFVEFEDVSFATKALSELYGAQLHNSVKGGIRLSFSKNPLGVRSGQLGGGTGPATPLHPSSSAYANGMPKMSPVGLSIANGPPPGLSSPGGYPGNSNNLNNGCVGLGMRNAPSASGSEGGTGVYPDYMMGR</sequence>
<feature type="compositionally biased region" description="Polar residues" evidence="4">
    <location>
        <begin position="120"/>
        <end position="131"/>
    </location>
</feature>
<accession>A0AAN7TAC4</accession>
<dbReference type="CDD" id="cd12245">
    <property type="entry name" value="RRM_scw1_like"/>
    <property type="match status" value="1"/>
</dbReference>
<dbReference type="Gene3D" id="3.30.70.330">
    <property type="match status" value="1"/>
</dbReference>
<evidence type="ECO:0000256" key="2">
    <source>
        <dbReference type="ARBA" id="ARBA00022884"/>
    </source>
</evidence>
<dbReference type="EMBL" id="JAVRRJ010000001">
    <property type="protein sequence ID" value="KAK5089864.1"/>
    <property type="molecule type" value="Genomic_DNA"/>
</dbReference>
<feature type="domain" description="RRM" evidence="5">
    <location>
        <begin position="296"/>
        <end position="373"/>
    </location>
</feature>
<evidence type="ECO:0000256" key="3">
    <source>
        <dbReference type="PROSITE-ProRule" id="PRU00176"/>
    </source>
</evidence>
<dbReference type="CDD" id="cd00590">
    <property type="entry name" value="RRM_SF"/>
    <property type="match status" value="1"/>
</dbReference>
<evidence type="ECO:0000256" key="4">
    <source>
        <dbReference type="SAM" id="MobiDB-lite"/>
    </source>
</evidence>
<organism evidence="6 7">
    <name type="scientific">Lithohypha guttulata</name>
    <dbReference type="NCBI Taxonomy" id="1690604"/>
    <lineage>
        <taxon>Eukaryota</taxon>
        <taxon>Fungi</taxon>
        <taxon>Dikarya</taxon>
        <taxon>Ascomycota</taxon>
        <taxon>Pezizomycotina</taxon>
        <taxon>Eurotiomycetes</taxon>
        <taxon>Chaetothyriomycetidae</taxon>
        <taxon>Chaetothyriales</taxon>
        <taxon>Trichomeriaceae</taxon>
        <taxon>Lithohypha</taxon>
    </lineage>
</organism>
<name>A0AAN7TAC4_9EURO</name>
<dbReference type="AlphaFoldDB" id="A0AAN7TAC4"/>
<dbReference type="InterPro" id="IPR012677">
    <property type="entry name" value="Nucleotide-bd_a/b_plait_sf"/>
</dbReference>
<feature type="compositionally biased region" description="Low complexity" evidence="4">
    <location>
        <begin position="210"/>
        <end position="221"/>
    </location>
</feature>